<evidence type="ECO:0000313" key="9">
    <source>
        <dbReference type="EMBL" id="GMA96393.1"/>
    </source>
</evidence>
<comment type="subcellular location">
    <subcellularLocation>
        <location evidence="1">Cell membrane</location>
        <topology evidence="1">Multi-pass membrane protein</topology>
    </subcellularLocation>
</comment>
<dbReference type="EMBL" id="BSVB01000001">
    <property type="protein sequence ID" value="GMA96393.1"/>
    <property type="molecule type" value="Genomic_DNA"/>
</dbReference>
<feature type="domain" description="Major facilitator superfamily (MFS) profile" evidence="8">
    <location>
        <begin position="1"/>
        <end position="268"/>
    </location>
</feature>
<evidence type="ECO:0000313" key="10">
    <source>
        <dbReference type="Proteomes" id="UP001157034"/>
    </source>
</evidence>
<name>A0ABQ6KA88_9MICO</name>
<gene>
    <name evidence="9" type="ORF">GCM10025881_32170</name>
</gene>
<dbReference type="InterPro" id="IPR020846">
    <property type="entry name" value="MFS_dom"/>
</dbReference>
<feature type="compositionally biased region" description="Basic and acidic residues" evidence="6">
    <location>
        <begin position="286"/>
        <end position="296"/>
    </location>
</feature>
<comment type="caution">
    <text evidence="9">The sequence shown here is derived from an EMBL/GenBank/DDBJ whole genome shotgun (WGS) entry which is preliminary data.</text>
</comment>
<reference evidence="10" key="1">
    <citation type="journal article" date="2019" name="Int. J. Syst. Evol. Microbiol.">
        <title>The Global Catalogue of Microorganisms (GCM) 10K type strain sequencing project: providing services to taxonomists for standard genome sequencing and annotation.</title>
        <authorList>
            <consortium name="The Broad Institute Genomics Platform"/>
            <consortium name="The Broad Institute Genome Sequencing Center for Infectious Disease"/>
            <person name="Wu L."/>
            <person name="Ma J."/>
        </authorList>
    </citation>
    <scope>NUCLEOTIDE SEQUENCE [LARGE SCALE GENOMIC DNA]</scope>
    <source>
        <strain evidence="10">NBRC 108894</strain>
    </source>
</reference>
<comment type="similarity">
    <text evidence="2">Belongs to the major facilitator superfamily. Sugar transporter (TC 2.A.1.1) family.</text>
</comment>
<feature type="transmembrane region" description="Helical" evidence="7">
    <location>
        <begin position="118"/>
        <end position="135"/>
    </location>
</feature>
<keyword evidence="4 7" id="KW-1133">Transmembrane helix</keyword>
<feature type="region of interest" description="Disordered" evidence="6">
    <location>
        <begin position="278"/>
        <end position="328"/>
    </location>
</feature>
<dbReference type="InterPro" id="IPR050360">
    <property type="entry name" value="MFS_Sugar_Transporters"/>
</dbReference>
<dbReference type="InterPro" id="IPR005828">
    <property type="entry name" value="MFS_sugar_transport-like"/>
</dbReference>
<feature type="transmembrane region" description="Helical" evidence="7">
    <location>
        <begin position="147"/>
        <end position="166"/>
    </location>
</feature>
<dbReference type="InterPro" id="IPR036259">
    <property type="entry name" value="MFS_trans_sf"/>
</dbReference>
<evidence type="ECO:0000256" key="1">
    <source>
        <dbReference type="ARBA" id="ARBA00004651"/>
    </source>
</evidence>
<feature type="transmembrane region" description="Helical" evidence="7">
    <location>
        <begin position="210"/>
        <end position="232"/>
    </location>
</feature>
<keyword evidence="3 7" id="KW-0812">Transmembrane</keyword>
<keyword evidence="10" id="KW-1185">Reference proteome</keyword>
<dbReference type="Gene3D" id="1.20.1250.20">
    <property type="entry name" value="MFS general substrate transporter like domains"/>
    <property type="match status" value="1"/>
</dbReference>
<dbReference type="Pfam" id="PF00083">
    <property type="entry name" value="Sugar_tr"/>
    <property type="match status" value="1"/>
</dbReference>
<feature type="transmembrane region" description="Helical" evidence="7">
    <location>
        <begin position="244"/>
        <end position="265"/>
    </location>
</feature>
<evidence type="ECO:0000256" key="6">
    <source>
        <dbReference type="SAM" id="MobiDB-lite"/>
    </source>
</evidence>
<feature type="transmembrane region" description="Helical" evidence="7">
    <location>
        <begin position="93"/>
        <end position="112"/>
    </location>
</feature>
<evidence type="ECO:0000259" key="8">
    <source>
        <dbReference type="PROSITE" id="PS50850"/>
    </source>
</evidence>
<evidence type="ECO:0000256" key="2">
    <source>
        <dbReference type="ARBA" id="ARBA00010992"/>
    </source>
</evidence>
<evidence type="ECO:0000256" key="7">
    <source>
        <dbReference type="SAM" id="Phobius"/>
    </source>
</evidence>
<evidence type="ECO:0000256" key="3">
    <source>
        <dbReference type="ARBA" id="ARBA00022692"/>
    </source>
</evidence>
<dbReference type="SUPFAM" id="SSF103473">
    <property type="entry name" value="MFS general substrate transporter"/>
    <property type="match status" value="1"/>
</dbReference>
<keyword evidence="5 7" id="KW-0472">Membrane</keyword>
<dbReference type="PANTHER" id="PTHR48022:SF2">
    <property type="entry name" value="PLASTIDIC GLUCOSE TRANSPORTER 4"/>
    <property type="match status" value="1"/>
</dbReference>
<organism evidence="9 10">
    <name type="scientific">Pseudolysinimonas kribbensis</name>
    <dbReference type="NCBI Taxonomy" id="433641"/>
    <lineage>
        <taxon>Bacteria</taxon>
        <taxon>Bacillati</taxon>
        <taxon>Actinomycetota</taxon>
        <taxon>Actinomycetes</taxon>
        <taxon>Micrococcales</taxon>
        <taxon>Microbacteriaceae</taxon>
        <taxon>Pseudolysinimonas</taxon>
    </lineage>
</organism>
<feature type="transmembrane region" description="Helical" evidence="7">
    <location>
        <begin position="178"/>
        <end position="198"/>
    </location>
</feature>
<accession>A0ABQ6KA88</accession>
<protein>
    <recommendedName>
        <fullName evidence="8">Major facilitator superfamily (MFS) profile domain-containing protein</fullName>
    </recommendedName>
</protein>
<evidence type="ECO:0000256" key="5">
    <source>
        <dbReference type="ARBA" id="ARBA00023136"/>
    </source>
</evidence>
<dbReference type="PANTHER" id="PTHR48022">
    <property type="entry name" value="PLASTIDIC GLUCOSE TRANSPORTER 4"/>
    <property type="match status" value="1"/>
</dbReference>
<feature type="compositionally biased region" description="Basic residues" evidence="6">
    <location>
        <begin position="319"/>
        <end position="328"/>
    </location>
</feature>
<dbReference type="PROSITE" id="PS50850">
    <property type="entry name" value="MFS"/>
    <property type="match status" value="1"/>
</dbReference>
<dbReference type="Proteomes" id="UP001157034">
    <property type="component" value="Unassembled WGS sequence"/>
</dbReference>
<sequence length="328" mass="35710">MLGIIIIFLRRGVPESPRWLMTHGRQEEAESTVQGIEDRVERTTGPVKTVPDSKAIEISPLTKVPILQLLRVFVLEYPKRTIVGLTMMITQSFLYNAIFFTYALALTNFYHVPKEQTSWYFFPFAIGNLLGPILLGHLFDTWGRRKMVLLTYGGAGVILLASSLLFQANAITAIVQAIFWSAAFFLASAGASSAYLTVSELFPLEVRSRGISFFFSIAQIFGALGPVIYGGLIGDGHNRTGMAVGYYIGAGVMILGGIITFVLGVNAERKPLEEVADPLSLANRQQRREGWTDPKGDTGANAGEKGSSGSRSGADPCRAGHRRASVES</sequence>
<evidence type="ECO:0000256" key="4">
    <source>
        <dbReference type="ARBA" id="ARBA00022989"/>
    </source>
</evidence>
<proteinExistence type="inferred from homology"/>